<keyword evidence="7" id="KW-1185">Reference proteome</keyword>
<dbReference type="GO" id="GO:0002250">
    <property type="term" value="P:adaptive immune response"/>
    <property type="evidence" value="ECO:0007669"/>
    <property type="project" value="UniProtKB-KW"/>
</dbReference>
<feature type="signal peptide" evidence="4">
    <location>
        <begin position="1"/>
        <end position="19"/>
    </location>
</feature>
<proteinExistence type="predicted"/>
<keyword evidence="4" id="KW-0732">Signal</keyword>
<keyword evidence="3" id="KW-1280">Immunoglobulin</keyword>
<name>A0AAV7QD06_PLEWA</name>
<evidence type="ECO:0000256" key="4">
    <source>
        <dbReference type="SAM" id="SignalP"/>
    </source>
</evidence>
<dbReference type="InterPro" id="IPR007110">
    <property type="entry name" value="Ig-like_dom"/>
</dbReference>
<dbReference type="SMART" id="SM00406">
    <property type="entry name" value="IGv"/>
    <property type="match status" value="1"/>
</dbReference>
<protein>
    <recommendedName>
        <fullName evidence="5">Ig-like domain-containing protein</fullName>
    </recommendedName>
</protein>
<dbReference type="Proteomes" id="UP001066276">
    <property type="component" value="Chromosome 6"/>
</dbReference>
<feature type="chain" id="PRO_5043877141" description="Ig-like domain-containing protein" evidence="4">
    <location>
        <begin position="20"/>
        <end position="118"/>
    </location>
</feature>
<keyword evidence="2" id="KW-1064">Adaptive immunity</keyword>
<dbReference type="GO" id="GO:0005576">
    <property type="term" value="C:extracellular region"/>
    <property type="evidence" value="ECO:0007669"/>
    <property type="project" value="UniProtKB-ARBA"/>
</dbReference>
<dbReference type="InterPro" id="IPR013783">
    <property type="entry name" value="Ig-like_fold"/>
</dbReference>
<evidence type="ECO:0000313" key="7">
    <source>
        <dbReference type="Proteomes" id="UP001066276"/>
    </source>
</evidence>
<dbReference type="Gene3D" id="2.60.40.10">
    <property type="entry name" value="Immunoglobulins"/>
    <property type="match status" value="1"/>
</dbReference>
<dbReference type="PANTHER" id="PTHR23266">
    <property type="entry name" value="IMMUNOGLOBULIN HEAVY CHAIN"/>
    <property type="match status" value="1"/>
</dbReference>
<evidence type="ECO:0000256" key="2">
    <source>
        <dbReference type="ARBA" id="ARBA00023130"/>
    </source>
</evidence>
<evidence type="ECO:0000256" key="3">
    <source>
        <dbReference type="ARBA" id="ARBA00043265"/>
    </source>
</evidence>
<dbReference type="InterPro" id="IPR036179">
    <property type="entry name" value="Ig-like_dom_sf"/>
</dbReference>
<sequence length="118" mass="12600">MKILDWLPALVICFSCSEADITLLQRNSQSSVPGSSVSLERTVSGYNIRDHHLVWVQQVPGGPLLFVAAFRTGSSDFVSSAFKGRVSGSSSGNTGQITIGGLTTADTAVYYCTRDHSD</sequence>
<dbReference type="InterPro" id="IPR013106">
    <property type="entry name" value="Ig_V-set"/>
</dbReference>
<feature type="domain" description="Ig-like" evidence="5">
    <location>
        <begin position="8"/>
        <end position="118"/>
    </location>
</feature>
<dbReference type="InterPro" id="IPR050199">
    <property type="entry name" value="IgHV"/>
</dbReference>
<evidence type="ECO:0000256" key="1">
    <source>
        <dbReference type="ARBA" id="ARBA00022859"/>
    </source>
</evidence>
<dbReference type="EMBL" id="JANPWB010000010">
    <property type="protein sequence ID" value="KAJ1137467.1"/>
    <property type="molecule type" value="Genomic_DNA"/>
</dbReference>
<gene>
    <name evidence="6" type="ORF">NDU88_003865</name>
</gene>
<organism evidence="6 7">
    <name type="scientific">Pleurodeles waltl</name>
    <name type="common">Iberian ribbed newt</name>
    <dbReference type="NCBI Taxonomy" id="8319"/>
    <lineage>
        <taxon>Eukaryota</taxon>
        <taxon>Metazoa</taxon>
        <taxon>Chordata</taxon>
        <taxon>Craniata</taxon>
        <taxon>Vertebrata</taxon>
        <taxon>Euteleostomi</taxon>
        <taxon>Amphibia</taxon>
        <taxon>Batrachia</taxon>
        <taxon>Caudata</taxon>
        <taxon>Salamandroidea</taxon>
        <taxon>Salamandridae</taxon>
        <taxon>Pleurodelinae</taxon>
        <taxon>Pleurodeles</taxon>
    </lineage>
</organism>
<dbReference type="SUPFAM" id="SSF48726">
    <property type="entry name" value="Immunoglobulin"/>
    <property type="match status" value="1"/>
</dbReference>
<dbReference type="PROSITE" id="PS50835">
    <property type="entry name" value="IG_LIKE"/>
    <property type="match status" value="1"/>
</dbReference>
<dbReference type="AlphaFoldDB" id="A0AAV7QD06"/>
<evidence type="ECO:0000313" key="6">
    <source>
        <dbReference type="EMBL" id="KAJ1137467.1"/>
    </source>
</evidence>
<dbReference type="GO" id="GO:0019814">
    <property type="term" value="C:immunoglobulin complex"/>
    <property type="evidence" value="ECO:0007669"/>
    <property type="project" value="UniProtKB-KW"/>
</dbReference>
<accession>A0AAV7QD06</accession>
<reference evidence="6" key="1">
    <citation type="journal article" date="2022" name="bioRxiv">
        <title>Sequencing and chromosome-scale assembly of the giantPleurodeles waltlgenome.</title>
        <authorList>
            <person name="Brown T."/>
            <person name="Elewa A."/>
            <person name="Iarovenko S."/>
            <person name="Subramanian E."/>
            <person name="Araus A.J."/>
            <person name="Petzold A."/>
            <person name="Susuki M."/>
            <person name="Suzuki K.-i.T."/>
            <person name="Hayashi T."/>
            <person name="Toyoda A."/>
            <person name="Oliveira C."/>
            <person name="Osipova E."/>
            <person name="Leigh N.D."/>
            <person name="Simon A."/>
            <person name="Yun M.H."/>
        </authorList>
    </citation>
    <scope>NUCLEOTIDE SEQUENCE</scope>
    <source>
        <strain evidence="6">20211129_DDA</strain>
        <tissue evidence="6">Liver</tissue>
    </source>
</reference>
<comment type="caution">
    <text evidence="6">The sequence shown here is derived from an EMBL/GenBank/DDBJ whole genome shotgun (WGS) entry which is preliminary data.</text>
</comment>
<evidence type="ECO:0000259" key="5">
    <source>
        <dbReference type="PROSITE" id="PS50835"/>
    </source>
</evidence>
<dbReference type="Pfam" id="PF07686">
    <property type="entry name" value="V-set"/>
    <property type="match status" value="1"/>
</dbReference>
<keyword evidence="1" id="KW-0391">Immunity</keyword>